<dbReference type="RefSeq" id="WP_086757285.1">
    <property type="nucleotide sequence ID" value="NZ_JAGJBZ010000002.1"/>
</dbReference>
<sequence length="184" mass="19504">MILTGTAIRASVEGGQITIAPFDADLLNPNSYNYRLGRTLKQVISDPADPTCPAETATIEVPDEGYVLRPGVVYLGATVETLGSTEFVTSLIGRSSLGRLGMFLQISADLGQLGPAHRWTLEIKVVEPLRVYPEMRIGQVSFWAPVGDRQPYTGHYAHISEPAPCSPAVAAGLGAACVRPGVAA</sequence>
<keyword evidence="3" id="KW-1185">Reference proteome</keyword>
<gene>
    <name evidence="2" type="ORF">PV517_46825</name>
</gene>
<dbReference type="Proteomes" id="UP001271723">
    <property type="component" value="Unassembled WGS sequence"/>
</dbReference>
<dbReference type="EMBL" id="JARAVY010000040">
    <property type="protein sequence ID" value="MDX2916170.1"/>
    <property type="molecule type" value="Genomic_DNA"/>
</dbReference>
<evidence type="ECO:0000256" key="1">
    <source>
        <dbReference type="ARBA" id="ARBA00023080"/>
    </source>
</evidence>
<keyword evidence="1" id="KW-0546">Nucleotide metabolism</keyword>
<evidence type="ECO:0000313" key="2">
    <source>
        <dbReference type="EMBL" id="MDX2916170.1"/>
    </source>
</evidence>
<protein>
    <submittedName>
        <fullName evidence="2">Deoxycytidine deaminase</fullName>
    </submittedName>
</protein>
<dbReference type="PANTHER" id="PTHR42680:SF3">
    <property type="entry name" value="DCTP DEAMINASE"/>
    <property type="match status" value="1"/>
</dbReference>
<accession>A0ABU4LLQ7</accession>
<organism evidence="2 3">
    <name type="scientific">Streptomyces griseiscabiei</name>
    <dbReference type="NCBI Taxonomy" id="2993540"/>
    <lineage>
        <taxon>Bacteria</taxon>
        <taxon>Bacillati</taxon>
        <taxon>Actinomycetota</taxon>
        <taxon>Actinomycetes</taxon>
        <taxon>Kitasatosporales</taxon>
        <taxon>Streptomycetaceae</taxon>
        <taxon>Streptomyces</taxon>
    </lineage>
</organism>
<name>A0ABU4LLQ7_9ACTN</name>
<dbReference type="Pfam" id="PF22769">
    <property type="entry name" value="DCD"/>
    <property type="match status" value="1"/>
</dbReference>
<dbReference type="PANTHER" id="PTHR42680">
    <property type="entry name" value="DCTP DEAMINASE"/>
    <property type="match status" value="1"/>
</dbReference>
<proteinExistence type="predicted"/>
<dbReference type="Gene3D" id="2.70.40.10">
    <property type="match status" value="1"/>
</dbReference>
<reference evidence="2 3" key="1">
    <citation type="journal article" date="2023" name="Microb. Genom.">
        <title>Mesoterricola silvestris gen. nov., sp. nov., Mesoterricola sediminis sp. nov., Geothrix oryzae sp. nov., Geothrix edaphica sp. nov., Geothrix rubra sp. nov., and Geothrix limicola sp. nov., six novel members of Acidobacteriota isolated from soils.</title>
        <authorList>
            <person name="Weisberg A.J."/>
            <person name="Pearce E."/>
            <person name="Kramer C.G."/>
            <person name="Chang J.H."/>
            <person name="Clarke C.R."/>
        </authorList>
    </citation>
    <scope>NUCLEOTIDE SEQUENCE [LARGE SCALE GENOMIC DNA]</scope>
    <source>
        <strain evidence="2 3">NRRL_B-2795</strain>
    </source>
</reference>
<comment type="caution">
    <text evidence="2">The sequence shown here is derived from an EMBL/GenBank/DDBJ whole genome shotgun (WGS) entry which is preliminary data.</text>
</comment>
<dbReference type="InterPro" id="IPR011962">
    <property type="entry name" value="dCTP_deaminase"/>
</dbReference>
<dbReference type="InterPro" id="IPR036157">
    <property type="entry name" value="dUTPase-like_sf"/>
</dbReference>
<dbReference type="SUPFAM" id="SSF51283">
    <property type="entry name" value="dUTPase-like"/>
    <property type="match status" value="1"/>
</dbReference>
<evidence type="ECO:0000313" key="3">
    <source>
        <dbReference type="Proteomes" id="UP001271723"/>
    </source>
</evidence>